<comment type="similarity">
    <text evidence="5 7 9">Belongs to the PTH family.</text>
</comment>
<dbReference type="GO" id="GO:0000049">
    <property type="term" value="F:tRNA binding"/>
    <property type="evidence" value="ECO:0007669"/>
    <property type="project" value="UniProtKB-UniRule"/>
</dbReference>
<dbReference type="OrthoDB" id="9800507at2"/>
<comment type="caution">
    <text evidence="7">Lacks conserved residue(s) required for the propagation of feature annotation.</text>
</comment>
<dbReference type="PATRIC" id="fig|1806891.3.peg.566"/>
<feature type="binding site" evidence="7">
    <location>
        <position position="69"/>
    </location>
    <ligand>
        <name>tRNA</name>
        <dbReference type="ChEBI" id="CHEBI:17843"/>
    </ligand>
</feature>
<dbReference type="CDD" id="cd00462">
    <property type="entry name" value="PTH"/>
    <property type="match status" value="1"/>
</dbReference>
<keyword evidence="2 7" id="KW-0820">tRNA-binding</keyword>
<feature type="active site" description="Proton acceptor" evidence="7">
    <location>
        <position position="20"/>
    </location>
</feature>
<dbReference type="AlphaFoldDB" id="A0A1A9HXB3"/>
<dbReference type="HAMAP" id="MF_00083">
    <property type="entry name" value="Pept_tRNA_hydro_bact"/>
    <property type="match status" value="1"/>
</dbReference>
<evidence type="ECO:0000313" key="10">
    <source>
        <dbReference type="EMBL" id="ANH78743.1"/>
    </source>
</evidence>
<dbReference type="RefSeq" id="WP_066482302.1">
    <property type="nucleotide sequence ID" value="NZ_CP014639.1"/>
</dbReference>
<comment type="catalytic activity">
    <reaction evidence="7 8">
        <text>an N-acyl-L-alpha-aminoacyl-tRNA + H2O = an N-acyl-L-amino acid + a tRNA + H(+)</text>
        <dbReference type="Rhea" id="RHEA:54448"/>
        <dbReference type="Rhea" id="RHEA-COMP:10123"/>
        <dbReference type="Rhea" id="RHEA-COMP:13883"/>
        <dbReference type="ChEBI" id="CHEBI:15377"/>
        <dbReference type="ChEBI" id="CHEBI:15378"/>
        <dbReference type="ChEBI" id="CHEBI:59874"/>
        <dbReference type="ChEBI" id="CHEBI:78442"/>
        <dbReference type="ChEBI" id="CHEBI:138191"/>
        <dbReference type="EC" id="3.1.1.29"/>
    </reaction>
</comment>
<evidence type="ECO:0000256" key="3">
    <source>
        <dbReference type="ARBA" id="ARBA00022801"/>
    </source>
</evidence>
<evidence type="ECO:0000256" key="7">
    <source>
        <dbReference type="HAMAP-Rule" id="MF_00083"/>
    </source>
</evidence>
<evidence type="ECO:0000256" key="5">
    <source>
        <dbReference type="ARBA" id="ARBA00038063"/>
    </source>
</evidence>
<dbReference type="EC" id="3.1.1.29" evidence="1 7"/>
<organism evidence="10 11">
    <name type="scientific">Candidatus Chlamydia sanziniae</name>
    <dbReference type="NCBI Taxonomy" id="1806891"/>
    <lineage>
        <taxon>Bacteria</taxon>
        <taxon>Pseudomonadati</taxon>
        <taxon>Chlamydiota</taxon>
        <taxon>Chlamydiia</taxon>
        <taxon>Chlamydiales</taxon>
        <taxon>Chlamydiaceae</taxon>
        <taxon>Chlamydia/Chlamydophila group</taxon>
        <taxon>Chlamydia</taxon>
    </lineage>
</organism>
<comment type="function">
    <text evidence="7">Catalyzes the release of premature peptidyl moieties from peptidyl-tRNA molecules trapped in stalled 50S ribosomal subunits, and thus maintains levels of free tRNAs and 50S ribosomes.</text>
</comment>
<keyword evidence="3 7" id="KW-0378">Hydrolase</keyword>
<dbReference type="GO" id="GO:0006515">
    <property type="term" value="P:protein quality control for misfolded or incompletely synthesized proteins"/>
    <property type="evidence" value="ECO:0007669"/>
    <property type="project" value="UniProtKB-UniRule"/>
</dbReference>
<comment type="function">
    <text evidence="7">Hydrolyzes ribosome-free peptidyl-tRNAs (with 1 or more amino acids incorporated), which drop off the ribosome during protein synthesis, or as a result of ribosome stalling.</text>
</comment>
<evidence type="ECO:0000256" key="4">
    <source>
        <dbReference type="ARBA" id="ARBA00022884"/>
    </source>
</evidence>
<evidence type="ECO:0000256" key="2">
    <source>
        <dbReference type="ARBA" id="ARBA00022555"/>
    </source>
</evidence>
<evidence type="ECO:0000256" key="8">
    <source>
        <dbReference type="RuleBase" id="RU000673"/>
    </source>
</evidence>
<name>A0A1A9HXB3_9CHLA</name>
<keyword evidence="11" id="KW-1185">Reference proteome</keyword>
<dbReference type="PANTHER" id="PTHR17224:SF1">
    <property type="entry name" value="PEPTIDYL-TRNA HYDROLASE"/>
    <property type="match status" value="1"/>
</dbReference>
<evidence type="ECO:0000256" key="6">
    <source>
        <dbReference type="ARBA" id="ARBA00050038"/>
    </source>
</evidence>
<keyword evidence="7" id="KW-0963">Cytoplasm</keyword>
<dbReference type="KEGG" id="csaz:Cs308_0573"/>
<dbReference type="GO" id="GO:0005737">
    <property type="term" value="C:cytoplasm"/>
    <property type="evidence" value="ECO:0007669"/>
    <property type="project" value="UniProtKB-SubCell"/>
</dbReference>
<dbReference type="SUPFAM" id="SSF53178">
    <property type="entry name" value="Peptidyl-tRNA hydrolase-like"/>
    <property type="match status" value="1"/>
</dbReference>
<dbReference type="PANTHER" id="PTHR17224">
    <property type="entry name" value="PEPTIDYL-TRNA HYDROLASE"/>
    <property type="match status" value="1"/>
</dbReference>
<dbReference type="InterPro" id="IPR001328">
    <property type="entry name" value="Pept_tRNA_hydro"/>
</dbReference>
<comment type="subcellular location">
    <subcellularLocation>
        <location evidence="7">Cytoplasm</location>
    </subcellularLocation>
</comment>
<feature type="binding site" evidence="7">
    <location>
        <position position="15"/>
    </location>
    <ligand>
        <name>tRNA</name>
        <dbReference type="ChEBI" id="CHEBI:17843"/>
    </ligand>
</feature>
<comment type="subunit">
    <text evidence="7">Monomer.</text>
</comment>
<dbReference type="Gene3D" id="3.40.50.1470">
    <property type="entry name" value="Peptidyl-tRNA hydrolase"/>
    <property type="match status" value="1"/>
</dbReference>
<evidence type="ECO:0000256" key="9">
    <source>
        <dbReference type="RuleBase" id="RU004320"/>
    </source>
</evidence>
<dbReference type="GO" id="GO:0004045">
    <property type="term" value="F:peptidyl-tRNA hydrolase activity"/>
    <property type="evidence" value="ECO:0007669"/>
    <property type="project" value="UniProtKB-UniRule"/>
</dbReference>
<accession>A0A1A9HXB3</accession>
<dbReference type="InterPro" id="IPR036416">
    <property type="entry name" value="Pept_tRNA_hydro_sf"/>
</dbReference>
<dbReference type="EMBL" id="CP014639">
    <property type="protein sequence ID" value="ANH78743.1"/>
    <property type="molecule type" value="Genomic_DNA"/>
</dbReference>
<dbReference type="Proteomes" id="UP000078162">
    <property type="component" value="Chromosome"/>
</dbReference>
<feature type="site" description="Discriminates between blocked and unblocked aminoacyl-tRNA" evidence="7">
    <location>
        <position position="10"/>
    </location>
</feature>
<dbReference type="NCBIfam" id="TIGR00447">
    <property type="entry name" value="pth"/>
    <property type="match status" value="1"/>
</dbReference>
<gene>
    <name evidence="7" type="primary">pth</name>
    <name evidence="10" type="ORF">Cs308_0573</name>
</gene>
<keyword evidence="4 7" id="KW-0694">RNA-binding</keyword>
<dbReference type="GO" id="GO:0072344">
    <property type="term" value="P:rescue of stalled ribosome"/>
    <property type="evidence" value="ECO:0007669"/>
    <property type="project" value="UniProtKB-UniRule"/>
</dbReference>
<feature type="site" description="Stabilizes the basic form of H active site to accept a proton" evidence="7">
    <location>
        <position position="94"/>
    </location>
</feature>
<evidence type="ECO:0000256" key="1">
    <source>
        <dbReference type="ARBA" id="ARBA00013260"/>
    </source>
</evidence>
<dbReference type="InterPro" id="IPR018171">
    <property type="entry name" value="Pept_tRNA_hydro_CS"/>
</dbReference>
<sequence>MARLIVAIGNPGAQYKVTRHNIGFLLADKLVQELDGSAFKSLLGCDSSLAKVESISGTLLFIKPHTFVNLSGKAVVKVKKYFHIALEHILVLADDVNHPFGKLRLRFRAGSGGHKGIKSITEMLGSNDYWQLRLGIGKPSETITGLSDFVLGEFSEKEQIQLDSIFTEAKTLFAQWCAEPRVA</sequence>
<dbReference type="Pfam" id="PF01195">
    <property type="entry name" value="Pept_tRNA_hydro"/>
    <property type="match status" value="1"/>
</dbReference>
<feature type="binding site" evidence="7">
    <location>
        <position position="67"/>
    </location>
    <ligand>
        <name>tRNA</name>
        <dbReference type="ChEBI" id="CHEBI:17843"/>
    </ligand>
</feature>
<dbReference type="STRING" id="1806891.Cs308_0573"/>
<protein>
    <recommendedName>
        <fullName evidence="6 7">Peptidyl-tRNA hydrolase</fullName>
        <shortName evidence="7">Pth</shortName>
        <ecNumber evidence="1 7">3.1.1.29</ecNumber>
    </recommendedName>
</protein>
<dbReference type="PROSITE" id="PS01195">
    <property type="entry name" value="PEPT_TRNA_HYDROL_1"/>
    <property type="match status" value="1"/>
</dbReference>
<evidence type="ECO:0000313" key="11">
    <source>
        <dbReference type="Proteomes" id="UP000078162"/>
    </source>
</evidence>
<reference evidence="10 11" key="1">
    <citation type="submission" date="2016-03" db="EMBL/GenBank/DDBJ databases">
        <title>Culture-independent genomics supports pathogen discovery for uncultivable bacteria within the genus Chlamydia.</title>
        <authorList>
            <person name="Taylor-Brown A."/>
            <person name="Bachmann N.L."/>
            <person name="Borel N."/>
            <person name="Polkinghorne A."/>
        </authorList>
    </citation>
    <scope>NUCLEOTIDE SEQUENCE [LARGE SCALE GENOMIC DNA]</scope>
    <source>
        <strain evidence="10 11">2742-308</strain>
    </source>
</reference>
<proteinExistence type="inferred from homology"/>